<dbReference type="EMBL" id="JBHRZF010000214">
    <property type="protein sequence ID" value="MFC3862770.1"/>
    <property type="molecule type" value="Genomic_DNA"/>
</dbReference>
<dbReference type="Proteomes" id="UP001595748">
    <property type="component" value="Unassembled WGS sequence"/>
</dbReference>
<feature type="signal peptide" evidence="1">
    <location>
        <begin position="1"/>
        <end position="22"/>
    </location>
</feature>
<organism evidence="2 3">
    <name type="scientific">Deinococcus antarcticus</name>
    <dbReference type="NCBI Taxonomy" id="1298767"/>
    <lineage>
        <taxon>Bacteria</taxon>
        <taxon>Thermotogati</taxon>
        <taxon>Deinococcota</taxon>
        <taxon>Deinococci</taxon>
        <taxon>Deinococcales</taxon>
        <taxon>Deinococcaceae</taxon>
        <taxon>Deinococcus</taxon>
    </lineage>
</organism>
<dbReference type="PROSITE" id="PS51257">
    <property type="entry name" value="PROKAR_LIPOPROTEIN"/>
    <property type="match status" value="1"/>
</dbReference>
<sequence>MTTFTRRTSLFLTGSLFLAACAPSTLNSSPAPIVYRAPVSEIEQAIREVSTSFASLSGFQSLVLVPSQSKDGQIFLTSPVRVNQKGQVVSAVNVLDERELIFLLTGKDGQTTLDYRMKGQLDQHVKTVLNALDRRFERVSLP</sequence>
<proteinExistence type="predicted"/>
<reference evidence="3" key="1">
    <citation type="journal article" date="2019" name="Int. J. Syst. Evol. Microbiol.">
        <title>The Global Catalogue of Microorganisms (GCM) 10K type strain sequencing project: providing services to taxonomists for standard genome sequencing and annotation.</title>
        <authorList>
            <consortium name="The Broad Institute Genomics Platform"/>
            <consortium name="The Broad Institute Genome Sequencing Center for Infectious Disease"/>
            <person name="Wu L."/>
            <person name="Ma J."/>
        </authorList>
    </citation>
    <scope>NUCLEOTIDE SEQUENCE [LARGE SCALE GENOMIC DNA]</scope>
    <source>
        <strain evidence="3">CCTCC AB 2013263</strain>
    </source>
</reference>
<evidence type="ECO:0008006" key="4">
    <source>
        <dbReference type="Google" id="ProtNLM"/>
    </source>
</evidence>
<accession>A0ABV8ABQ1</accession>
<protein>
    <recommendedName>
        <fullName evidence="4">DUF4136 domain-containing protein</fullName>
    </recommendedName>
</protein>
<evidence type="ECO:0000256" key="1">
    <source>
        <dbReference type="SAM" id="SignalP"/>
    </source>
</evidence>
<evidence type="ECO:0000313" key="3">
    <source>
        <dbReference type="Proteomes" id="UP001595748"/>
    </source>
</evidence>
<name>A0ABV8ABQ1_9DEIO</name>
<keyword evidence="3" id="KW-1185">Reference proteome</keyword>
<evidence type="ECO:0000313" key="2">
    <source>
        <dbReference type="EMBL" id="MFC3862770.1"/>
    </source>
</evidence>
<dbReference type="RefSeq" id="WP_380080706.1">
    <property type="nucleotide sequence ID" value="NZ_JBHRZF010000214.1"/>
</dbReference>
<comment type="caution">
    <text evidence="2">The sequence shown here is derived from an EMBL/GenBank/DDBJ whole genome shotgun (WGS) entry which is preliminary data.</text>
</comment>
<gene>
    <name evidence="2" type="ORF">ACFOPQ_18560</name>
</gene>
<keyword evidence="1" id="KW-0732">Signal</keyword>
<feature type="chain" id="PRO_5046791501" description="DUF4136 domain-containing protein" evidence="1">
    <location>
        <begin position="23"/>
        <end position="142"/>
    </location>
</feature>